<dbReference type="GO" id="GO:0010181">
    <property type="term" value="F:FMN binding"/>
    <property type="evidence" value="ECO:0007669"/>
    <property type="project" value="InterPro"/>
</dbReference>
<dbReference type="InterPro" id="IPR003097">
    <property type="entry name" value="CysJ-like_FAD-binding"/>
</dbReference>
<gene>
    <name evidence="7" type="ORF">LVIROSA_LOCUS13781</name>
</gene>
<evidence type="ECO:0000256" key="1">
    <source>
        <dbReference type="ARBA" id="ARBA00001917"/>
    </source>
</evidence>
<reference evidence="7 8" key="1">
    <citation type="submission" date="2022-01" db="EMBL/GenBank/DDBJ databases">
        <authorList>
            <person name="Xiong W."/>
            <person name="Schranz E."/>
        </authorList>
    </citation>
    <scope>NUCLEOTIDE SEQUENCE [LARGE SCALE GENOMIC DNA]</scope>
</reference>
<comment type="cofactor">
    <cofactor evidence="1">
        <name>FMN</name>
        <dbReference type="ChEBI" id="CHEBI:58210"/>
    </cofactor>
</comment>
<keyword evidence="4" id="KW-0521">NADP</keyword>
<sequence>MYSPNYTYQFSVCREREGSNKPLCISIFDFDFLSLINVSKLSIHRCLIVQFWGFVTMQSDSVKVSPFEFMSAVFNGKSNGCIERIGGIGRIDDSAVVEDAGWRIVIADVVYTSVAVLIGCFVVLVWRRSSTKKPVQELEPMKIVVPKREKEPEFDDGKKKVTIFFGTQTGTAEGFAKALLEEAKGSIREGFFKAVDLMIMLLMMKNMEMVSQQIMPARFYKWFTEGECKRENGLINFNMECLALVTDNMSISTRLQKVVDDSLVEQGAKRLVPVGLGDDDQCMKMISLHEDLTHTNVHSIHDAQPPCRSNVAVKKELHTPESDRSCTHLEFDISHTGLTYETGDHVGVYSERLKFLASPAGKDEYAQWIVSSQRSLLEVMEASHLLNLPSVSSLLLLPLAYSLVTTPFLLLQKLHKTEFTLLAH</sequence>
<keyword evidence="8" id="KW-1185">Reference proteome</keyword>
<accession>A0AAU9MML4</accession>
<keyword evidence="5" id="KW-1133">Transmembrane helix</keyword>
<feature type="domain" description="Sulfite reductase [NADPH] flavoprotein alpha-component-like FAD-binding" evidence="6">
    <location>
        <begin position="302"/>
        <end position="350"/>
    </location>
</feature>
<proteinExistence type="predicted"/>
<name>A0AAU9MML4_9ASTR</name>
<dbReference type="GO" id="GO:0050660">
    <property type="term" value="F:flavin adenine dinucleotide binding"/>
    <property type="evidence" value="ECO:0007669"/>
    <property type="project" value="TreeGrafter"/>
</dbReference>
<dbReference type="InterPro" id="IPR029039">
    <property type="entry name" value="Flavoprotein-like_sf"/>
</dbReference>
<dbReference type="EMBL" id="CAKMRJ010002223">
    <property type="protein sequence ID" value="CAH1426716.1"/>
    <property type="molecule type" value="Genomic_DNA"/>
</dbReference>
<dbReference type="PANTHER" id="PTHR19384:SF17">
    <property type="entry name" value="NADPH--CYTOCHROME P450 REDUCTASE"/>
    <property type="match status" value="1"/>
</dbReference>
<dbReference type="InterPro" id="IPR001094">
    <property type="entry name" value="Flavdoxin-like"/>
</dbReference>
<dbReference type="PANTHER" id="PTHR19384">
    <property type="entry name" value="NITRIC OXIDE SYNTHASE-RELATED"/>
    <property type="match status" value="1"/>
</dbReference>
<dbReference type="SUPFAM" id="SSF63380">
    <property type="entry name" value="Riboflavin synthase domain-like"/>
    <property type="match status" value="1"/>
</dbReference>
<dbReference type="AlphaFoldDB" id="A0AAU9MML4"/>
<dbReference type="GO" id="GO:0005829">
    <property type="term" value="C:cytosol"/>
    <property type="evidence" value="ECO:0007669"/>
    <property type="project" value="TreeGrafter"/>
</dbReference>
<organism evidence="7 8">
    <name type="scientific">Lactuca virosa</name>
    <dbReference type="NCBI Taxonomy" id="75947"/>
    <lineage>
        <taxon>Eukaryota</taxon>
        <taxon>Viridiplantae</taxon>
        <taxon>Streptophyta</taxon>
        <taxon>Embryophyta</taxon>
        <taxon>Tracheophyta</taxon>
        <taxon>Spermatophyta</taxon>
        <taxon>Magnoliopsida</taxon>
        <taxon>eudicotyledons</taxon>
        <taxon>Gunneridae</taxon>
        <taxon>Pentapetalae</taxon>
        <taxon>asterids</taxon>
        <taxon>campanulids</taxon>
        <taxon>Asterales</taxon>
        <taxon>Asteraceae</taxon>
        <taxon>Cichorioideae</taxon>
        <taxon>Cichorieae</taxon>
        <taxon>Lactucinae</taxon>
        <taxon>Lactuca</taxon>
    </lineage>
</organism>
<evidence type="ECO:0000256" key="5">
    <source>
        <dbReference type="SAM" id="Phobius"/>
    </source>
</evidence>
<dbReference type="GO" id="GO:0003958">
    <property type="term" value="F:NADPH-hemoprotein reductase activity"/>
    <property type="evidence" value="ECO:0007669"/>
    <property type="project" value="TreeGrafter"/>
</dbReference>
<comment type="caution">
    <text evidence="7">The sequence shown here is derived from an EMBL/GenBank/DDBJ whole genome shotgun (WGS) entry which is preliminary data.</text>
</comment>
<keyword evidence="5" id="KW-0472">Membrane</keyword>
<dbReference type="Proteomes" id="UP001157418">
    <property type="component" value="Unassembled WGS sequence"/>
</dbReference>
<dbReference type="PRINTS" id="PR00369">
    <property type="entry name" value="FLAVODOXIN"/>
</dbReference>
<keyword evidence="3" id="KW-0288">FMN</keyword>
<evidence type="ECO:0000256" key="2">
    <source>
        <dbReference type="ARBA" id="ARBA00022630"/>
    </source>
</evidence>
<dbReference type="SUPFAM" id="SSF52218">
    <property type="entry name" value="Flavoproteins"/>
    <property type="match status" value="2"/>
</dbReference>
<protein>
    <recommendedName>
        <fullName evidence="6">Sulfite reductase [NADPH] flavoprotein alpha-component-like FAD-binding domain-containing protein</fullName>
    </recommendedName>
</protein>
<evidence type="ECO:0000313" key="7">
    <source>
        <dbReference type="EMBL" id="CAH1426716.1"/>
    </source>
</evidence>
<dbReference type="InterPro" id="IPR017938">
    <property type="entry name" value="Riboflavin_synthase-like_b-brl"/>
</dbReference>
<dbReference type="Pfam" id="PF00667">
    <property type="entry name" value="FAD_binding_1"/>
    <property type="match status" value="1"/>
</dbReference>
<evidence type="ECO:0000259" key="6">
    <source>
        <dbReference type="Pfam" id="PF00667"/>
    </source>
</evidence>
<evidence type="ECO:0000256" key="3">
    <source>
        <dbReference type="ARBA" id="ARBA00022643"/>
    </source>
</evidence>
<feature type="transmembrane region" description="Helical" evidence="5">
    <location>
        <begin position="104"/>
        <end position="126"/>
    </location>
</feature>
<keyword evidence="2" id="KW-0285">Flavoprotein</keyword>
<evidence type="ECO:0000256" key="4">
    <source>
        <dbReference type="ARBA" id="ARBA00022857"/>
    </source>
</evidence>
<evidence type="ECO:0000313" key="8">
    <source>
        <dbReference type="Proteomes" id="UP001157418"/>
    </source>
</evidence>
<keyword evidence="5" id="KW-0812">Transmembrane</keyword>
<dbReference type="Gene3D" id="3.40.50.360">
    <property type="match status" value="1"/>
</dbReference>
<dbReference type="Gene3D" id="2.40.30.10">
    <property type="entry name" value="Translation factors"/>
    <property type="match status" value="1"/>
</dbReference>